<evidence type="ECO:0000256" key="1">
    <source>
        <dbReference type="SAM" id="MobiDB-lite"/>
    </source>
</evidence>
<proteinExistence type="predicted"/>
<dbReference type="OrthoDB" id="3830006at2759"/>
<feature type="region of interest" description="Disordered" evidence="1">
    <location>
        <begin position="32"/>
        <end position="74"/>
    </location>
</feature>
<gene>
    <name evidence="2" type="ORF">FB567DRAFT_587727</name>
</gene>
<evidence type="ECO:0000313" key="3">
    <source>
        <dbReference type="Proteomes" id="UP000813461"/>
    </source>
</evidence>
<sequence>MSLLVMSTDATPSKDRLSPSWISRSISWRKKATEDADSRPSTSSGLLSLPTTSSRRSSNASRSSSKSGKRASIRGVVNRLRSSSSASSLGAQSQEADFNNIHDWFQGFRRYNQLAVQASQASSYDSQDFAKATKILTKNCGGQLVHGLPDAAFDFALLWCPSGDLSARESDEPSWSWTAYNGAVNFPFDPSTCPDIYSAPKSEGEIFRSEVLQYHIGPTNAQYTIRREKNGSLRMKYPPYFHAPRGTFPDEQSHTLRFTAATISADGFTTEQLHYQDKEIPCSQLINNKDQHCGVVMDSHTAIAAPFHSPATYEFFLLSRNLRREPATHTRRPANPLVHPPETPIWDGERFVWDQQVVDFDDQVFDEGPWKMLNVMLVRWVGGVAERVAVARIHEDAWMAEGPVRKEVVLR</sequence>
<name>A0A8K0RE93_9PLEO</name>
<feature type="compositionally biased region" description="Low complexity" evidence="1">
    <location>
        <begin position="39"/>
        <end position="66"/>
    </location>
</feature>
<organism evidence="2 3">
    <name type="scientific">Paraphoma chrysanthemicola</name>
    <dbReference type="NCBI Taxonomy" id="798071"/>
    <lineage>
        <taxon>Eukaryota</taxon>
        <taxon>Fungi</taxon>
        <taxon>Dikarya</taxon>
        <taxon>Ascomycota</taxon>
        <taxon>Pezizomycotina</taxon>
        <taxon>Dothideomycetes</taxon>
        <taxon>Pleosporomycetidae</taxon>
        <taxon>Pleosporales</taxon>
        <taxon>Pleosporineae</taxon>
        <taxon>Phaeosphaeriaceae</taxon>
        <taxon>Paraphoma</taxon>
    </lineage>
</organism>
<comment type="caution">
    <text evidence="2">The sequence shown here is derived from an EMBL/GenBank/DDBJ whole genome shotgun (WGS) entry which is preliminary data.</text>
</comment>
<evidence type="ECO:0000313" key="2">
    <source>
        <dbReference type="EMBL" id="KAH7093293.1"/>
    </source>
</evidence>
<reference evidence="2" key="1">
    <citation type="journal article" date="2021" name="Nat. Commun.">
        <title>Genetic determinants of endophytism in the Arabidopsis root mycobiome.</title>
        <authorList>
            <person name="Mesny F."/>
            <person name="Miyauchi S."/>
            <person name="Thiergart T."/>
            <person name="Pickel B."/>
            <person name="Atanasova L."/>
            <person name="Karlsson M."/>
            <person name="Huettel B."/>
            <person name="Barry K.W."/>
            <person name="Haridas S."/>
            <person name="Chen C."/>
            <person name="Bauer D."/>
            <person name="Andreopoulos W."/>
            <person name="Pangilinan J."/>
            <person name="LaButti K."/>
            <person name="Riley R."/>
            <person name="Lipzen A."/>
            <person name="Clum A."/>
            <person name="Drula E."/>
            <person name="Henrissat B."/>
            <person name="Kohler A."/>
            <person name="Grigoriev I.V."/>
            <person name="Martin F.M."/>
            <person name="Hacquard S."/>
        </authorList>
    </citation>
    <scope>NUCLEOTIDE SEQUENCE</scope>
    <source>
        <strain evidence="2">MPI-SDFR-AT-0120</strain>
    </source>
</reference>
<protein>
    <submittedName>
        <fullName evidence="2">Uncharacterized protein</fullName>
    </submittedName>
</protein>
<accession>A0A8K0RE93</accession>
<keyword evidence="3" id="KW-1185">Reference proteome</keyword>
<dbReference type="EMBL" id="JAGMVJ010000002">
    <property type="protein sequence ID" value="KAH7093293.1"/>
    <property type="molecule type" value="Genomic_DNA"/>
</dbReference>
<dbReference type="Proteomes" id="UP000813461">
    <property type="component" value="Unassembled WGS sequence"/>
</dbReference>
<dbReference type="AlphaFoldDB" id="A0A8K0RE93"/>